<dbReference type="Pfam" id="PF04037">
    <property type="entry name" value="DUF382"/>
    <property type="match status" value="1"/>
</dbReference>
<feature type="compositionally biased region" description="Polar residues" evidence="1">
    <location>
        <begin position="140"/>
        <end position="153"/>
    </location>
</feature>
<dbReference type="GO" id="GO:0005634">
    <property type="term" value="C:nucleus"/>
    <property type="evidence" value="ECO:0007669"/>
    <property type="project" value="InterPro"/>
</dbReference>
<sequence length="612" mass="67070">MALSAAEKNRRKRERKKKEKEERRKRELEEKQAQERDEARVEKEGAAEKEEIEIEIEYVAEDLSEILNKQTAPKDAAPAITTTRPDGLPPAPGTTGEGGQTKEEIAASIKEKENSIEDVLRRFHQRAAVVPSASEGVADNLSNNNEGDQSSIVSDDDSGYDSEDDDEPKMSKRKLRELVRPSVADLKRRVERPDLVEAHDVTAADPDFLIELKSISHTTPVPFHWGRKRKYLQGKRGLDKVPYQLPDFIIKTGIADVRDTAMEDEANQSIKQKNRGRTNPKMGAMDVDYKVLYEAFFKYQTKPTDLTSWGDLYYEGKELENSTDIKPGGPFSKALRIALGMGDNSDNNNSVNNIPPPWLWNMQRYGPPPAHPKLKIPGLNAPLPNNTCQYGYHPGGWGKPPVDPYGRPLYGGNPLDPPGSGSGEADDDGRELVTSDGKTVFKSAWGGLPTGGDYPGKEGDENDSDDDMEDSSSSEEESDAESGDDMEESDAEDEGGNESVLPPPPPPTTASGIDGLRKQPAGDETPVPPPKRLYQVLETGSAAGVEGGIFQSDVRYVVPGTTRIAASVPEGAESVLSKAVFPGGNEHGASRKKRKTNAADDDEDELDRNFKF</sequence>
<feature type="compositionally biased region" description="Basic residues" evidence="1">
    <location>
        <begin position="9"/>
        <end position="18"/>
    </location>
</feature>
<dbReference type="Pfam" id="PF04046">
    <property type="entry name" value="PSP"/>
    <property type="match status" value="1"/>
</dbReference>
<feature type="region of interest" description="Disordered" evidence="1">
    <location>
        <begin position="403"/>
        <end position="531"/>
    </location>
</feature>
<dbReference type="InterPro" id="IPR006568">
    <property type="entry name" value="PSP_pro-rich"/>
</dbReference>
<proteinExistence type="predicted"/>
<gene>
    <name evidence="3" type="ORF">PAUS00366_LOCUS6691</name>
</gene>
<reference evidence="3" key="1">
    <citation type="submission" date="2021-01" db="EMBL/GenBank/DDBJ databases">
        <authorList>
            <person name="Corre E."/>
            <person name="Pelletier E."/>
            <person name="Niang G."/>
            <person name="Scheremetjew M."/>
            <person name="Finn R."/>
            <person name="Kale V."/>
            <person name="Holt S."/>
            <person name="Cochrane G."/>
            <person name="Meng A."/>
            <person name="Brown T."/>
            <person name="Cohen L."/>
        </authorList>
    </citation>
    <scope>NUCLEOTIDE SEQUENCE</scope>
    <source>
        <strain evidence="3">10249 10 AB</strain>
    </source>
</reference>
<feature type="region of interest" description="Disordered" evidence="1">
    <location>
        <begin position="1"/>
        <end position="52"/>
    </location>
</feature>
<dbReference type="EMBL" id="HBIX01008710">
    <property type="protein sequence ID" value="CAE0713939.1"/>
    <property type="molecule type" value="Transcribed_RNA"/>
</dbReference>
<organism evidence="3">
    <name type="scientific">Pseudo-nitzschia australis</name>
    <dbReference type="NCBI Taxonomy" id="44445"/>
    <lineage>
        <taxon>Eukaryota</taxon>
        <taxon>Sar</taxon>
        <taxon>Stramenopiles</taxon>
        <taxon>Ochrophyta</taxon>
        <taxon>Bacillariophyta</taxon>
        <taxon>Bacillariophyceae</taxon>
        <taxon>Bacillariophycidae</taxon>
        <taxon>Bacillariales</taxon>
        <taxon>Bacillariaceae</taxon>
        <taxon>Pseudo-nitzschia</taxon>
    </lineage>
</organism>
<feature type="region of interest" description="Disordered" evidence="1">
    <location>
        <begin position="130"/>
        <end position="175"/>
    </location>
</feature>
<feature type="compositionally biased region" description="Basic and acidic residues" evidence="1">
    <location>
        <begin position="19"/>
        <end position="49"/>
    </location>
</feature>
<evidence type="ECO:0000256" key="1">
    <source>
        <dbReference type="SAM" id="MobiDB-lite"/>
    </source>
</evidence>
<feature type="compositionally biased region" description="Acidic residues" evidence="1">
    <location>
        <begin position="460"/>
        <end position="496"/>
    </location>
</feature>
<feature type="region of interest" description="Disordered" evidence="1">
    <location>
        <begin position="580"/>
        <end position="612"/>
    </location>
</feature>
<accession>A0A7S4AFR5</accession>
<feature type="domain" description="PSP proline-rich" evidence="2">
    <location>
        <begin position="322"/>
        <end position="385"/>
    </location>
</feature>
<protein>
    <recommendedName>
        <fullName evidence="2">PSP proline-rich domain-containing protein</fullName>
    </recommendedName>
</protein>
<feature type="compositionally biased region" description="Acidic residues" evidence="1">
    <location>
        <begin position="154"/>
        <end position="167"/>
    </location>
</feature>
<dbReference type="InterPro" id="IPR007180">
    <property type="entry name" value="DUF382"/>
</dbReference>
<dbReference type="PANTHER" id="PTHR12785">
    <property type="entry name" value="SPLICING FACTOR 3B"/>
    <property type="match status" value="1"/>
</dbReference>
<evidence type="ECO:0000259" key="2">
    <source>
        <dbReference type="SMART" id="SM00581"/>
    </source>
</evidence>
<evidence type="ECO:0000313" key="3">
    <source>
        <dbReference type="EMBL" id="CAE0713939.1"/>
    </source>
</evidence>
<feature type="region of interest" description="Disordered" evidence="1">
    <location>
        <begin position="69"/>
        <end position="105"/>
    </location>
</feature>
<dbReference type="AlphaFoldDB" id="A0A7S4AFR5"/>
<dbReference type="InterPro" id="IPR052584">
    <property type="entry name" value="U2_snRNP_Complex_Component"/>
</dbReference>
<dbReference type="PANTHER" id="PTHR12785:SF6">
    <property type="entry name" value="SPLICING FACTOR 3B SUBUNIT 2"/>
    <property type="match status" value="1"/>
</dbReference>
<name>A0A7S4AFR5_9STRA</name>
<dbReference type="SMART" id="SM00581">
    <property type="entry name" value="PSP"/>
    <property type="match status" value="1"/>
</dbReference>